<reference evidence="1" key="1">
    <citation type="submission" date="2020-02" db="EMBL/GenBank/DDBJ databases">
        <authorList>
            <person name="Palmer J.M."/>
        </authorList>
    </citation>
    <scope>NUCLEOTIDE SEQUENCE</scope>
    <source>
        <strain evidence="1">EPUS1.4</strain>
        <tissue evidence="1">Thallus</tissue>
    </source>
</reference>
<proteinExistence type="predicted"/>
<protein>
    <submittedName>
        <fullName evidence="1">Uncharacterized protein</fullName>
    </submittedName>
</protein>
<evidence type="ECO:0000313" key="1">
    <source>
        <dbReference type="EMBL" id="KAF7505903.1"/>
    </source>
</evidence>
<gene>
    <name evidence="1" type="ORF">GJ744_012438</name>
</gene>
<name>A0A8H7E2N9_9EURO</name>
<sequence>MAIKFRGTKVLEGADAGCSFFSDALVNTELEAAENMEDWTYEIYFQPVNEWTNYDIATGSGSSVCVDGMRKKGKTYGVIAEPGK</sequence>
<keyword evidence="2" id="KW-1185">Reference proteome</keyword>
<dbReference type="AlphaFoldDB" id="A0A8H7E2N9"/>
<organism evidence="1 2">
    <name type="scientific">Endocarpon pusillum</name>
    <dbReference type="NCBI Taxonomy" id="364733"/>
    <lineage>
        <taxon>Eukaryota</taxon>
        <taxon>Fungi</taxon>
        <taxon>Dikarya</taxon>
        <taxon>Ascomycota</taxon>
        <taxon>Pezizomycotina</taxon>
        <taxon>Eurotiomycetes</taxon>
        <taxon>Chaetothyriomycetidae</taxon>
        <taxon>Verrucariales</taxon>
        <taxon>Verrucariaceae</taxon>
        <taxon>Endocarpon</taxon>
    </lineage>
</organism>
<dbReference type="EMBL" id="JAACFV010000098">
    <property type="protein sequence ID" value="KAF7505903.1"/>
    <property type="molecule type" value="Genomic_DNA"/>
</dbReference>
<dbReference type="Proteomes" id="UP000606974">
    <property type="component" value="Unassembled WGS sequence"/>
</dbReference>
<comment type="caution">
    <text evidence="1">The sequence shown here is derived from an EMBL/GenBank/DDBJ whole genome shotgun (WGS) entry which is preliminary data.</text>
</comment>
<accession>A0A8H7E2N9</accession>
<evidence type="ECO:0000313" key="2">
    <source>
        <dbReference type="Proteomes" id="UP000606974"/>
    </source>
</evidence>